<evidence type="ECO:0000313" key="2">
    <source>
        <dbReference type="Proteomes" id="UP000315295"/>
    </source>
</evidence>
<organism evidence="1 2">
    <name type="scientific">Malus baccata</name>
    <name type="common">Siberian crab apple</name>
    <name type="synonym">Pyrus baccata</name>
    <dbReference type="NCBI Taxonomy" id="106549"/>
    <lineage>
        <taxon>Eukaryota</taxon>
        <taxon>Viridiplantae</taxon>
        <taxon>Streptophyta</taxon>
        <taxon>Embryophyta</taxon>
        <taxon>Tracheophyta</taxon>
        <taxon>Spermatophyta</taxon>
        <taxon>Magnoliopsida</taxon>
        <taxon>eudicotyledons</taxon>
        <taxon>Gunneridae</taxon>
        <taxon>Pentapetalae</taxon>
        <taxon>rosids</taxon>
        <taxon>fabids</taxon>
        <taxon>Rosales</taxon>
        <taxon>Rosaceae</taxon>
        <taxon>Amygdaloideae</taxon>
        <taxon>Maleae</taxon>
        <taxon>Malus</taxon>
    </lineage>
</organism>
<dbReference type="EMBL" id="VIEB01000168">
    <property type="protein sequence ID" value="TQE02797.1"/>
    <property type="molecule type" value="Genomic_DNA"/>
</dbReference>
<dbReference type="AlphaFoldDB" id="A0A540MVG6"/>
<name>A0A540MVG6_MALBA</name>
<gene>
    <name evidence="1" type="ORF">C1H46_011626</name>
</gene>
<accession>A0A540MVG6</accession>
<protein>
    <submittedName>
        <fullName evidence="1">Uncharacterized protein</fullName>
    </submittedName>
</protein>
<sequence length="103" mass="11647">MDHEEEVLDRLCITLEDSLDLEERFESNIHLVARLIADNKPSQIVVDQASLSQASILVDQSNGHKPNNLVSHPNEKARLAINQKIGRLVHLPNLKSKGTRHKR</sequence>
<evidence type="ECO:0000313" key="1">
    <source>
        <dbReference type="EMBL" id="TQE02797.1"/>
    </source>
</evidence>
<reference evidence="1 2" key="1">
    <citation type="journal article" date="2019" name="G3 (Bethesda)">
        <title>Sequencing of a Wild Apple (Malus baccata) Genome Unravels the Differences Between Cultivated and Wild Apple Species Regarding Disease Resistance and Cold Tolerance.</title>
        <authorList>
            <person name="Chen X."/>
        </authorList>
    </citation>
    <scope>NUCLEOTIDE SEQUENCE [LARGE SCALE GENOMIC DNA]</scope>
    <source>
        <strain evidence="2">cv. Shandingzi</strain>
        <tissue evidence="1">Leaves</tissue>
    </source>
</reference>
<proteinExistence type="predicted"/>
<dbReference type="Proteomes" id="UP000315295">
    <property type="component" value="Unassembled WGS sequence"/>
</dbReference>
<comment type="caution">
    <text evidence="1">The sequence shown here is derived from an EMBL/GenBank/DDBJ whole genome shotgun (WGS) entry which is preliminary data.</text>
</comment>
<keyword evidence="2" id="KW-1185">Reference proteome</keyword>